<proteinExistence type="predicted"/>
<dbReference type="InterPro" id="IPR014922">
    <property type="entry name" value="YdhG-like"/>
</dbReference>
<accession>A0ABY9EBY4</accession>
<gene>
    <name evidence="2" type="ORF">M8T91_17555</name>
</gene>
<dbReference type="PIRSF" id="PIRSF021308">
    <property type="entry name" value="UCP021308"/>
    <property type="match status" value="1"/>
</dbReference>
<dbReference type="Pfam" id="PF08818">
    <property type="entry name" value="DUF1801"/>
    <property type="match status" value="1"/>
</dbReference>
<evidence type="ECO:0000313" key="3">
    <source>
        <dbReference type="Proteomes" id="UP001321520"/>
    </source>
</evidence>
<dbReference type="Proteomes" id="UP001321520">
    <property type="component" value="Chromosome"/>
</dbReference>
<sequence length="208" mass="23298">MTMISNIEEFFAKGCGRCDRFSTTDCSARKWEAGLIALRRICQSLDLEEAVKWGQPCYDFAGRNIAIIGAYQDKFVLSFFDAVLMKDPDGVLEKPGPNTQYASTIYFATDEQVGEMEETLRAYLDEAKSYAAAGIKPPKIKRDIEIPEELVEAMDVDPELAEAFQALTPGRQRSYAINLNSAKKSETRISRIAKFRDKIIAGKGAMER</sequence>
<keyword evidence="3" id="KW-1185">Reference proteome</keyword>
<dbReference type="InterPro" id="IPR016786">
    <property type="entry name" value="YdeI_bac"/>
</dbReference>
<evidence type="ECO:0000313" key="2">
    <source>
        <dbReference type="EMBL" id="WKD49672.1"/>
    </source>
</evidence>
<dbReference type="SUPFAM" id="SSF159888">
    <property type="entry name" value="YdhG-like"/>
    <property type="match status" value="1"/>
</dbReference>
<dbReference type="RefSeq" id="WP_301415524.1">
    <property type="nucleotide sequence ID" value="NZ_CP098023.1"/>
</dbReference>
<organism evidence="2 3">
    <name type="scientific">Microbulbifer spongiae</name>
    <dbReference type="NCBI Taxonomy" id="2944933"/>
    <lineage>
        <taxon>Bacteria</taxon>
        <taxon>Pseudomonadati</taxon>
        <taxon>Pseudomonadota</taxon>
        <taxon>Gammaproteobacteria</taxon>
        <taxon>Cellvibrionales</taxon>
        <taxon>Microbulbiferaceae</taxon>
        <taxon>Microbulbifer</taxon>
    </lineage>
</organism>
<name>A0ABY9EBY4_9GAMM</name>
<dbReference type="Pfam" id="PF13376">
    <property type="entry name" value="OmdA"/>
    <property type="match status" value="1"/>
</dbReference>
<protein>
    <submittedName>
        <fullName evidence="2">YdeI/OmpD-associated family protein</fullName>
    </submittedName>
</protein>
<feature type="domain" description="YdhG-like" evidence="1">
    <location>
        <begin position="31"/>
        <end position="127"/>
    </location>
</feature>
<reference evidence="2 3" key="1">
    <citation type="submission" date="2022-05" db="EMBL/GenBank/DDBJ databases">
        <title>Microbulbifer sp. nov., isolated from sponge.</title>
        <authorList>
            <person name="Gao L."/>
        </authorList>
    </citation>
    <scope>NUCLEOTIDE SEQUENCE [LARGE SCALE GENOMIC DNA]</scope>
    <source>
        <strain evidence="2 3">MI-G</strain>
    </source>
</reference>
<evidence type="ECO:0000259" key="1">
    <source>
        <dbReference type="Pfam" id="PF08818"/>
    </source>
</evidence>
<dbReference type="EMBL" id="CP098023">
    <property type="protein sequence ID" value="WKD49672.1"/>
    <property type="molecule type" value="Genomic_DNA"/>
</dbReference>